<dbReference type="InterPro" id="IPR023606">
    <property type="entry name" value="CoA-Trfase_III_dom_1_sf"/>
</dbReference>
<keyword evidence="3" id="KW-1185">Reference proteome</keyword>
<organism evidence="2 3">
    <name type="scientific">Mesorhizobium humile</name>
    <dbReference type="NCBI Taxonomy" id="3072313"/>
    <lineage>
        <taxon>Bacteria</taxon>
        <taxon>Pseudomonadati</taxon>
        <taxon>Pseudomonadota</taxon>
        <taxon>Alphaproteobacteria</taxon>
        <taxon>Hyphomicrobiales</taxon>
        <taxon>Phyllobacteriaceae</taxon>
        <taxon>Mesorhizobium</taxon>
    </lineage>
</organism>
<gene>
    <name evidence="2" type="ORF">RFM52_10280</name>
</gene>
<dbReference type="SUPFAM" id="SSF89796">
    <property type="entry name" value="CoA-transferase family III (CaiB/BaiF)"/>
    <property type="match status" value="1"/>
</dbReference>
<dbReference type="RefSeq" id="WP_320293300.1">
    <property type="nucleotide sequence ID" value="NZ_JAVIIU010000001.1"/>
</dbReference>
<dbReference type="PANTHER" id="PTHR48228:SF5">
    <property type="entry name" value="ALPHA-METHYLACYL-COA RACEMASE"/>
    <property type="match status" value="1"/>
</dbReference>
<dbReference type="Gene3D" id="3.40.50.10540">
    <property type="entry name" value="Crotonobetainyl-coa:carnitine coa-transferase, domain 1"/>
    <property type="match status" value="1"/>
</dbReference>
<accession>A0ABU4YF89</accession>
<dbReference type="Proteomes" id="UP001280156">
    <property type="component" value="Unassembled WGS sequence"/>
</dbReference>
<sequence>MPGSPTGAGASTGKIGPLAGLKVIELAGLGPVPLAALMLSEMGAEVLRIERADAGQPLLSLPEEYDLDRHGRSILKFDLKRPAGAELLLRLAAQADLLVEGFRPGVMERLGLGPDVVLQRNPALIYGRLTGFGQDGPLSGRAGHDITYLAYAGLLHAIGRQDAPPVPPLNLVADQGGGAMMLIAGVLAALFQRSRSGKGQVVDASMIEGASMLAAPIHAYMASGLWSDRRGENLLDSGAPFYDTYETADARHIAVGCLEPRFFAEFARLLPLDGHFVGGQYDKSAWPAMRAAIAGRIKEKTRDEWAAHFAATDACVAPVLSLVEARNHPHNRARQSFVKSGKLDRPAPAPRFSQRVQAPAAAPAVADREPSGILTRFGLSEEEIGALAKTGILGR</sequence>
<dbReference type="Pfam" id="PF02515">
    <property type="entry name" value="CoA_transf_3"/>
    <property type="match status" value="1"/>
</dbReference>
<protein>
    <submittedName>
        <fullName evidence="2">CaiB/BaiF CoA-transferase family protein</fullName>
    </submittedName>
</protein>
<dbReference type="EMBL" id="JAVIIV010000005">
    <property type="protein sequence ID" value="MDX8485584.1"/>
    <property type="molecule type" value="Genomic_DNA"/>
</dbReference>
<dbReference type="Gene3D" id="3.30.1540.10">
    <property type="entry name" value="formyl-coa transferase, domain 3"/>
    <property type="match status" value="1"/>
</dbReference>
<feature type="region of interest" description="Disordered" evidence="1">
    <location>
        <begin position="335"/>
        <end position="364"/>
    </location>
</feature>
<dbReference type="InterPro" id="IPR003673">
    <property type="entry name" value="CoA-Trfase_fam_III"/>
</dbReference>
<name>A0ABU4YF89_9HYPH</name>
<evidence type="ECO:0000256" key="1">
    <source>
        <dbReference type="SAM" id="MobiDB-lite"/>
    </source>
</evidence>
<evidence type="ECO:0000313" key="2">
    <source>
        <dbReference type="EMBL" id="MDX8485584.1"/>
    </source>
</evidence>
<dbReference type="InterPro" id="IPR050509">
    <property type="entry name" value="CoA-transferase_III"/>
</dbReference>
<reference evidence="2 3" key="1">
    <citation type="submission" date="2023-08" db="EMBL/GenBank/DDBJ databases">
        <title>Implementing the SeqCode for naming new Mesorhizobium species isolated from Vachellia karroo root nodules.</title>
        <authorList>
            <person name="Van Lill M."/>
        </authorList>
    </citation>
    <scope>NUCLEOTIDE SEQUENCE [LARGE SCALE GENOMIC DNA]</scope>
    <source>
        <strain evidence="2 3">VK2B</strain>
    </source>
</reference>
<dbReference type="InterPro" id="IPR044855">
    <property type="entry name" value="CoA-Trfase_III_dom3_sf"/>
</dbReference>
<dbReference type="PANTHER" id="PTHR48228">
    <property type="entry name" value="SUCCINYL-COA--D-CITRAMALATE COA-TRANSFERASE"/>
    <property type="match status" value="1"/>
</dbReference>
<proteinExistence type="predicted"/>
<evidence type="ECO:0000313" key="3">
    <source>
        <dbReference type="Proteomes" id="UP001280156"/>
    </source>
</evidence>
<comment type="caution">
    <text evidence="2">The sequence shown here is derived from an EMBL/GenBank/DDBJ whole genome shotgun (WGS) entry which is preliminary data.</text>
</comment>